<gene>
    <name evidence="1" type="ORF">ACFQU8_06870</name>
</gene>
<evidence type="ECO:0000313" key="2">
    <source>
        <dbReference type="Proteomes" id="UP001596620"/>
    </source>
</evidence>
<dbReference type="RefSeq" id="WP_382358477.1">
    <property type="nucleotide sequence ID" value="NZ_JBHTGR010000012.1"/>
</dbReference>
<protein>
    <submittedName>
        <fullName evidence="1">Acyl-CoA thioesterase</fullName>
        <ecNumber evidence="1">3.1.2.-</ecNumber>
    </submittedName>
</protein>
<dbReference type="SUPFAM" id="SSF54637">
    <property type="entry name" value="Thioesterase/thiol ester dehydrase-isomerase"/>
    <property type="match status" value="1"/>
</dbReference>
<dbReference type="PANTHER" id="PTHR31793">
    <property type="entry name" value="4-HYDROXYBENZOYL-COA THIOESTERASE FAMILY MEMBER"/>
    <property type="match status" value="1"/>
</dbReference>
<dbReference type="Gene3D" id="3.10.129.10">
    <property type="entry name" value="Hotdog Thioesterase"/>
    <property type="match status" value="1"/>
</dbReference>
<dbReference type="EC" id="3.1.2.-" evidence="1"/>
<comment type="caution">
    <text evidence="1">The sequence shown here is derived from an EMBL/GenBank/DDBJ whole genome shotgun (WGS) entry which is preliminary data.</text>
</comment>
<name>A0ABW2UVE8_9BACI</name>
<evidence type="ECO:0000313" key="1">
    <source>
        <dbReference type="EMBL" id="MFC7746958.1"/>
    </source>
</evidence>
<dbReference type="InterPro" id="IPR029069">
    <property type="entry name" value="HotDog_dom_sf"/>
</dbReference>
<dbReference type="CDD" id="cd00586">
    <property type="entry name" value="4HBT"/>
    <property type="match status" value="1"/>
</dbReference>
<dbReference type="GO" id="GO:0016787">
    <property type="term" value="F:hydrolase activity"/>
    <property type="evidence" value="ECO:0007669"/>
    <property type="project" value="UniProtKB-KW"/>
</dbReference>
<dbReference type="EMBL" id="JBHTGR010000012">
    <property type="protein sequence ID" value="MFC7746958.1"/>
    <property type="molecule type" value="Genomic_DNA"/>
</dbReference>
<dbReference type="PANTHER" id="PTHR31793:SF24">
    <property type="entry name" value="LONG-CHAIN ACYL-COA THIOESTERASE FADM"/>
    <property type="match status" value="1"/>
</dbReference>
<dbReference type="Pfam" id="PF13279">
    <property type="entry name" value="4HBT_2"/>
    <property type="match status" value="1"/>
</dbReference>
<proteinExistence type="predicted"/>
<keyword evidence="1" id="KW-0378">Hydrolase</keyword>
<accession>A0ABW2UVE8</accession>
<dbReference type="InterPro" id="IPR050563">
    <property type="entry name" value="4-hydroxybenzoyl-CoA_TE"/>
</dbReference>
<sequence>MTKVSYIEDLDQWMSEFSFYIPVKVRFSETDMFGHVNNVSAFIYFEEARIEFLKQAGVFPQEHDEKVMPIVADLQCDYHRQIYFNETIKLYVKLGHVGNTSLDVHYMALNDNYELSLTGRGRMVMIHSDTEKPVPMNDTMKRQLMAL</sequence>
<keyword evidence="2" id="KW-1185">Reference proteome</keyword>
<organism evidence="1 2">
    <name type="scientific">Lentibacillus kimchii</name>
    <dbReference type="NCBI Taxonomy" id="1542911"/>
    <lineage>
        <taxon>Bacteria</taxon>
        <taxon>Bacillati</taxon>
        <taxon>Bacillota</taxon>
        <taxon>Bacilli</taxon>
        <taxon>Bacillales</taxon>
        <taxon>Bacillaceae</taxon>
        <taxon>Lentibacillus</taxon>
    </lineage>
</organism>
<reference evidence="2" key="1">
    <citation type="journal article" date="2019" name="Int. J. Syst. Evol. Microbiol.">
        <title>The Global Catalogue of Microorganisms (GCM) 10K type strain sequencing project: providing services to taxonomists for standard genome sequencing and annotation.</title>
        <authorList>
            <consortium name="The Broad Institute Genomics Platform"/>
            <consortium name="The Broad Institute Genome Sequencing Center for Infectious Disease"/>
            <person name="Wu L."/>
            <person name="Ma J."/>
        </authorList>
    </citation>
    <scope>NUCLEOTIDE SEQUENCE [LARGE SCALE GENOMIC DNA]</scope>
    <source>
        <strain evidence="2">JCM 30234</strain>
    </source>
</reference>
<dbReference type="Proteomes" id="UP001596620">
    <property type="component" value="Unassembled WGS sequence"/>
</dbReference>